<dbReference type="Proteomes" id="UP000682843">
    <property type="component" value="Chromosome"/>
</dbReference>
<accession>A0ABX8AHU7</accession>
<dbReference type="InterPro" id="IPR011008">
    <property type="entry name" value="Dimeric_a/b-barrel"/>
</dbReference>
<organism evidence="1 2">
    <name type="scientific">Tardiphaga alba</name>
    <dbReference type="NCBI Taxonomy" id="340268"/>
    <lineage>
        <taxon>Bacteria</taxon>
        <taxon>Pseudomonadati</taxon>
        <taxon>Pseudomonadota</taxon>
        <taxon>Alphaproteobacteria</taxon>
        <taxon>Hyphomicrobiales</taxon>
        <taxon>Nitrobacteraceae</taxon>
        <taxon>Tardiphaga</taxon>
    </lineage>
</organism>
<sequence>MLFLVISEPRAERPSDMAATRQTFWPWMAAYQASGICQHIYPRVGRGAVAVFKVESNDQLHRILNEWADLIPAQFDVYPLVDVQATAALLASQVAAAAK</sequence>
<dbReference type="Pfam" id="PF11746">
    <property type="entry name" value="DUF3303"/>
    <property type="match status" value="1"/>
</dbReference>
<keyword evidence="2" id="KW-1185">Reference proteome</keyword>
<evidence type="ECO:0008006" key="3">
    <source>
        <dbReference type="Google" id="ProtNLM"/>
    </source>
</evidence>
<evidence type="ECO:0000313" key="1">
    <source>
        <dbReference type="EMBL" id="QUS41895.1"/>
    </source>
</evidence>
<dbReference type="RefSeq" id="WP_211910605.1">
    <property type="nucleotide sequence ID" value="NZ_CP036498.1"/>
</dbReference>
<protein>
    <recommendedName>
        <fullName evidence="3">Muconolactone delta-isomerase</fullName>
    </recommendedName>
</protein>
<evidence type="ECO:0000313" key="2">
    <source>
        <dbReference type="Proteomes" id="UP000682843"/>
    </source>
</evidence>
<gene>
    <name evidence="1" type="ORF">RPMA_25960</name>
</gene>
<dbReference type="SUPFAM" id="SSF54909">
    <property type="entry name" value="Dimeric alpha+beta barrel"/>
    <property type="match status" value="1"/>
</dbReference>
<reference evidence="1 2" key="1">
    <citation type="submission" date="2019-02" db="EMBL/GenBank/DDBJ databases">
        <title>Emended description of the genus Rhodopseudomonas and description of Rhodopseudomonas albus sp. nov., a non-phototrophic, heavy-metal-tolerant bacterium isolated from garden soil.</title>
        <authorList>
            <person name="Bao Z."/>
            <person name="Cao W.W."/>
            <person name="Sato Y."/>
            <person name="Nishizawa T."/>
            <person name="Zhao J."/>
            <person name="Guo Y."/>
            <person name="Ohta H."/>
        </authorList>
    </citation>
    <scope>NUCLEOTIDE SEQUENCE [LARGE SCALE GENOMIC DNA]</scope>
    <source>
        <strain evidence="1 2">SK50-23</strain>
    </source>
</reference>
<dbReference type="EMBL" id="CP036498">
    <property type="protein sequence ID" value="QUS41895.1"/>
    <property type="molecule type" value="Genomic_DNA"/>
</dbReference>
<dbReference type="InterPro" id="IPR021734">
    <property type="entry name" value="DUF3303"/>
</dbReference>
<dbReference type="Gene3D" id="3.30.70.1060">
    <property type="entry name" value="Dimeric alpha+beta barrel"/>
    <property type="match status" value="1"/>
</dbReference>
<name>A0ABX8AHU7_9BRAD</name>
<proteinExistence type="predicted"/>